<dbReference type="InterPro" id="IPR008622">
    <property type="entry name" value="FliT"/>
</dbReference>
<evidence type="ECO:0000313" key="9">
    <source>
        <dbReference type="Proteomes" id="UP000252100"/>
    </source>
</evidence>
<dbReference type="Pfam" id="PF05400">
    <property type="entry name" value="FliT"/>
    <property type="match status" value="1"/>
</dbReference>
<evidence type="ECO:0000256" key="4">
    <source>
        <dbReference type="ARBA" id="ARBA00023186"/>
    </source>
</evidence>
<evidence type="ECO:0000256" key="6">
    <source>
        <dbReference type="ARBA" id="ARBA00093785"/>
    </source>
</evidence>
<proteinExistence type="inferred from homology"/>
<dbReference type="RefSeq" id="WP_114372970.1">
    <property type="nucleotide sequence ID" value="NZ_CP031092.1"/>
</dbReference>
<organism evidence="8 9">
    <name type="scientific">Salicibibacter kimchii</name>
    <dbReference type="NCBI Taxonomy" id="2099786"/>
    <lineage>
        <taxon>Bacteria</taxon>
        <taxon>Bacillati</taxon>
        <taxon>Bacillota</taxon>
        <taxon>Bacilli</taxon>
        <taxon>Bacillales</taxon>
        <taxon>Bacillaceae</taxon>
        <taxon>Salicibibacter</taxon>
    </lineage>
</organism>
<dbReference type="Proteomes" id="UP000252100">
    <property type="component" value="Chromosome"/>
</dbReference>
<keyword evidence="9" id="KW-1185">Reference proteome</keyword>
<name>A0A345BZC2_9BACI</name>
<reference evidence="8 9" key="1">
    <citation type="journal article" date="2018" name="J. Microbiol.">
        <title>Salicibibacter kimchii gen. nov., sp. nov., a moderately halophilic and alkalitolerant bacterium in the family Bacillaceae, isolated from kimchi.</title>
        <authorList>
            <person name="Jang J.Y."/>
            <person name="Oh Y.J."/>
            <person name="Lim S.K."/>
            <person name="Park H.K."/>
            <person name="Lee C."/>
            <person name="Kim J.Y."/>
            <person name="Lee M.A."/>
            <person name="Choi H.J."/>
        </authorList>
    </citation>
    <scope>NUCLEOTIDE SEQUENCE [LARGE SCALE GENOMIC DNA]</scope>
    <source>
        <strain evidence="8 9">NKC1-1</strain>
    </source>
</reference>
<evidence type="ECO:0000256" key="3">
    <source>
        <dbReference type="ARBA" id="ARBA00022795"/>
    </source>
</evidence>
<protein>
    <recommendedName>
        <fullName evidence="7">Flagellar protein FliT</fullName>
    </recommendedName>
</protein>
<evidence type="ECO:0000256" key="7">
    <source>
        <dbReference type="ARBA" id="ARBA00093797"/>
    </source>
</evidence>
<evidence type="ECO:0000256" key="1">
    <source>
        <dbReference type="ARBA" id="ARBA00004514"/>
    </source>
</evidence>
<accession>A0A345BZC2</accession>
<dbReference type="OrthoDB" id="2353131at2"/>
<evidence type="ECO:0000256" key="2">
    <source>
        <dbReference type="ARBA" id="ARBA00022490"/>
    </source>
</evidence>
<evidence type="ECO:0000256" key="5">
    <source>
        <dbReference type="ARBA" id="ARBA00093765"/>
    </source>
</evidence>
<dbReference type="AlphaFoldDB" id="A0A345BZC2"/>
<dbReference type="EMBL" id="CP031092">
    <property type="protein sequence ID" value="AXF56303.1"/>
    <property type="molecule type" value="Genomic_DNA"/>
</dbReference>
<evidence type="ECO:0000313" key="8">
    <source>
        <dbReference type="EMBL" id="AXF56303.1"/>
    </source>
</evidence>
<comment type="function">
    <text evidence="5">May act as an export chaperone for the filament capping protein FliD.</text>
</comment>
<keyword evidence="2" id="KW-0963">Cytoplasm</keyword>
<sequence length="119" mass="13800">MDEVRAIYKMTKQLVNHLREPLPSEEASREDYLDIIDFLLEKRGLMMASLKSRSRSPVEPSVAREIVEMNESIEKKIRAVKAQIGRDLNQTRSRLQVENQYTNVSSSPTLEGIYFDKKN</sequence>
<comment type="similarity">
    <text evidence="6">Belongs to the bacillales FliT family.</text>
</comment>
<gene>
    <name evidence="8" type="ORF">DT065_09910</name>
</gene>
<keyword evidence="3" id="KW-1005">Bacterial flagellum biogenesis</keyword>
<keyword evidence="4" id="KW-0143">Chaperone</keyword>
<comment type="subcellular location">
    <subcellularLocation>
        <location evidence="1">Cytoplasm</location>
        <location evidence="1">Cytosol</location>
    </subcellularLocation>
</comment>
<dbReference type="KEGG" id="rue:DT065_09910"/>